<comment type="caution">
    <text evidence="1">The sequence shown here is derived from an EMBL/GenBank/DDBJ whole genome shotgun (WGS) entry which is preliminary data.</text>
</comment>
<evidence type="ECO:0000313" key="2">
    <source>
        <dbReference type="Proteomes" id="UP001200022"/>
    </source>
</evidence>
<evidence type="ECO:0000313" key="1">
    <source>
        <dbReference type="EMBL" id="MCF7559158.1"/>
    </source>
</evidence>
<dbReference type="RefSeq" id="WP_237229469.1">
    <property type="nucleotide sequence ID" value="NZ_JAKKDV010000001.1"/>
</dbReference>
<sequence length="119" mass="13895">MKKFTIIKNDSVQEFTLNLDSIVTNTVVIRKKGTQMEWINGIGNEQPFHEIIEWIDDCTYRLTYDESKMELDEMKKWTNDNNGIVVSKRRIEKNCMFYNATMTTNSGETISQNGVICKE</sequence>
<organism evidence="1 2">
    <name type="scientific">Flaviramulus multivorans</name>
    <dbReference type="NCBI Taxonomy" id="1304750"/>
    <lineage>
        <taxon>Bacteria</taxon>
        <taxon>Pseudomonadati</taxon>
        <taxon>Bacteroidota</taxon>
        <taxon>Flavobacteriia</taxon>
        <taxon>Flavobacteriales</taxon>
        <taxon>Flavobacteriaceae</taxon>
        <taxon>Flaviramulus</taxon>
    </lineage>
</organism>
<protein>
    <submittedName>
        <fullName evidence="1">Uncharacterized protein</fullName>
    </submittedName>
</protein>
<accession>A0ABS9IF59</accession>
<name>A0ABS9IF59_9FLAO</name>
<gene>
    <name evidence="1" type="ORF">L3X39_00790</name>
</gene>
<dbReference type="EMBL" id="JAKKDV010000001">
    <property type="protein sequence ID" value="MCF7559158.1"/>
    <property type="molecule type" value="Genomic_DNA"/>
</dbReference>
<keyword evidence="2" id="KW-1185">Reference proteome</keyword>
<proteinExistence type="predicted"/>
<reference evidence="1 2" key="1">
    <citation type="submission" date="2022-01" db="EMBL/GenBank/DDBJ databases">
        <title>Draft genome sequence of Sabulilitoribacter multivorans KCTC 32326.</title>
        <authorList>
            <person name="Oh J.-S."/>
        </authorList>
    </citation>
    <scope>NUCLEOTIDE SEQUENCE [LARGE SCALE GENOMIC DNA]</scope>
    <source>
        <strain evidence="1 2">M-M16</strain>
    </source>
</reference>
<dbReference type="Proteomes" id="UP001200022">
    <property type="component" value="Unassembled WGS sequence"/>
</dbReference>